<sequence length="282" mass="31321">MHRGPCTVLQEPICCECQIKFGGRLPVPRAEAALPYWVPESLRPQKQIQKMIRFYIPRTTKVGRCPCPCHRFGGCLPVPRNQAAMPYWVPQVLRSQKKVVKRLRSFKGVPETPLDLRPWHSRWRVCCEKHLLLKWQQLQALHQEEPVGPGLGASAPASLLPFGLSLLTLLQAILKVITAIRLSPFQRLPRFSLPCLGLPRQCEVREGSSTLLGLIWGTGHVTLKAAGALGKHTGGAQGRCGLRTPSVLEWIGNLARTTYGNEPPDLAELEGDSSSFFYTVAP</sequence>
<dbReference type="PANTHER" id="PTHR14693">
    <property type="entry name" value="RIKEN CDNA 1700018B08"/>
    <property type="match status" value="1"/>
</dbReference>
<evidence type="ECO:0000313" key="1">
    <source>
        <dbReference type="EMBL" id="ELW62902.1"/>
    </source>
</evidence>
<organism evidence="1 2">
    <name type="scientific">Tupaia chinensis</name>
    <name type="common">Chinese tree shrew</name>
    <name type="synonym">Tupaia belangeri chinensis</name>
    <dbReference type="NCBI Taxonomy" id="246437"/>
    <lineage>
        <taxon>Eukaryota</taxon>
        <taxon>Metazoa</taxon>
        <taxon>Chordata</taxon>
        <taxon>Craniata</taxon>
        <taxon>Vertebrata</taxon>
        <taxon>Euteleostomi</taxon>
        <taxon>Mammalia</taxon>
        <taxon>Eutheria</taxon>
        <taxon>Euarchontoglires</taxon>
        <taxon>Scandentia</taxon>
        <taxon>Tupaiidae</taxon>
        <taxon>Tupaia</taxon>
    </lineage>
</organism>
<reference evidence="2" key="2">
    <citation type="journal article" date="2013" name="Nat. Commun.">
        <title>Genome of the Chinese tree shrew.</title>
        <authorList>
            <person name="Fan Y."/>
            <person name="Huang Z.Y."/>
            <person name="Cao C.C."/>
            <person name="Chen C.S."/>
            <person name="Chen Y.X."/>
            <person name="Fan D.D."/>
            <person name="He J."/>
            <person name="Hou H.L."/>
            <person name="Hu L."/>
            <person name="Hu X.T."/>
            <person name="Jiang X.T."/>
            <person name="Lai R."/>
            <person name="Lang Y.S."/>
            <person name="Liang B."/>
            <person name="Liao S.G."/>
            <person name="Mu D."/>
            <person name="Ma Y.Y."/>
            <person name="Niu Y.Y."/>
            <person name="Sun X.Q."/>
            <person name="Xia J.Q."/>
            <person name="Xiao J."/>
            <person name="Xiong Z.Q."/>
            <person name="Xu L."/>
            <person name="Yang L."/>
            <person name="Zhang Y."/>
            <person name="Zhao W."/>
            <person name="Zhao X.D."/>
            <person name="Zheng Y.T."/>
            <person name="Zhou J.M."/>
            <person name="Zhu Y.B."/>
            <person name="Zhang G.J."/>
            <person name="Wang J."/>
            <person name="Yao Y.G."/>
        </authorList>
    </citation>
    <scope>NUCLEOTIDE SEQUENCE [LARGE SCALE GENOMIC DNA]</scope>
</reference>
<name>L9KP08_TUPCH</name>
<gene>
    <name evidence="1" type="ORF">TREES_T100001709</name>
</gene>
<keyword evidence="2" id="KW-1185">Reference proteome</keyword>
<proteinExistence type="predicted"/>
<dbReference type="AlphaFoldDB" id="L9KP08"/>
<dbReference type="Proteomes" id="UP000011518">
    <property type="component" value="Unassembled WGS sequence"/>
</dbReference>
<dbReference type="EMBL" id="KB320797">
    <property type="protein sequence ID" value="ELW62902.1"/>
    <property type="molecule type" value="Genomic_DNA"/>
</dbReference>
<dbReference type="InParanoid" id="L9KP08"/>
<accession>L9KP08</accession>
<dbReference type="InterPro" id="IPR027919">
    <property type="entry name" value="DUF4568"/>
</dbReference>
<dbReference type="eggNOG" id="ENOG502TF3P">
    <property type="taxonomic scope" value="Eukaryota"/>
</dbReference>
<dbReference type="Pfam" id="PF15132">
    <property type="entry name" value="DUF4568"/>
    <property type="match status" value="1"/>
</dbReference>
<reference evidence="2" key="1">
    <citation type="submission" date="2012-07" db="EMBL/GenBank/DDBJ databases">
        <title>Genome of the Chinese tree shrew, a rising model animal genetically related to primates.</title>
        <authorList>
            <person name="Zhang G."/>
            <person name="Fan Y."/>
            <person name="Yao Y."/>
            <person name="Huang Z."/>
        </authorList>
    </citation>
    <scope>NUCLEOTIDE SEQUENCE [LARGE SCALE GENOMIC DNA]</scope>
</reference>
<dbReference type="PANTHER" id="PTHR14693:SF0">
    <property type="entry name" value="RIKEN CDNA 1700018B08 GENE"/>
    <property type="match status" value="1"/>
</dbReference>
<evidence type="ECO:0000313" key="2">
    <source>
        <dbReference type="Proteomes" id="UP000011518"/>
    </source>
</evidence>
<protein>
    <submittedName>
        <fullName evidence="1">Uncharacterized protein</fullName>
    </submittedName>
</protein>